<keyword evidence="3" id="KW-0378">Hydrolase</keyword>
<dbReference type="InterPro" id="IPR000073">
    <property type="entry name" value="AB_hydrolase_1"/>
</dbReference>
<reference evidence="3" key="1">
    <citation type="submission" date="2020-09" db="EMBL/GenBank/DDBJ databases">
        <title>Comparative genome analyses of four rice-infecting Rhizoctonia solani isolates reveal extensive enrichment of homogalacturonan modification genes.</title>
        <authorList>
            <person name="Lee D.-Y."/>
            <person name="Jeon J."/>
            <person name="Kim K.-T."/>
            <person name="Cheong K."/>
            <person name="Song H."/>
            <person name="Choi G."/>
            <person name="Ko J."/>
            <person name="Opiyo S.O."/>
            <person name="Zuo S."/>
            <person name="Madhav S."/>
            <person name="Lee Y.-H."/>
            <person name="Wang G.-L."/>
        </authorList>
    </citation>
    <scope>NUCLEOTIDE SEQUENCE</scope>
    <source>
        <strain evidence="3">AG1-IA B2</strain>
    </source>
</reference>
<gene>
    <name evidence="3" type="ORF">RHS01_07814</name>
</gene>
<dbReference type="AlphaFoldDB" id="A0A8H7M4M0"/>
<evidence type="ECO:0000259" key="2">
    <source>
        <dbReference type="Pfam" id="PF12697"/>
    </source>
</evidence>
<proteinExistence type="predicted"/>
<evidence type="ECO:0000256" key="1">
    <source>
        <dbReference type="SAM" id="MobiDB-lite"/>
    </source>
</evidence>
<feature type="region of interest" description="Disordered" evidence="1">
    <location>
        <begin position="279"/>
        <end position="310"/>
    </location>
</feature>
<dbReference type="SUPFAM" id="SSF53474">
    <property type="entry name" value="alpha/beta-Hydrolases"/>
    <property type="match status" value="1"/>
</dbReference>
<dbReference type="GO" id="GO:0016787">
    <property type="term" value="F:hydrolase activity"/>
    <property type="evidence" value="ECO:0007669"/>
    <property type="project" value="UniProtKB-KW"/>
</dbReference>
<feature type="domain" description="AB hydrolase-1" evidence="2">
    <location>
        <begin position="418"/>
        <end position="707"/>
    </location>
</feature>
<dbReference type="EMBL" id="JACYCF010000016">
    <property type="protein sequence ID" value="KAF8751999.1"/>
    <property type="molecule type" value="Genomic_DNA"/>
</dbReference>
<dbReference type="InterPro" id="IPR029044">
    <property type="entry name" value="Nucleotide-diphossugar_trans"/>
</dbReference>
<protein>
    <submittedName>
        <fullName evidence="3">Alpha/beta hydrolase family</fullName>
    </submittedName>
</protein>
<organism evidence="3 4">
    <name type="scientific">Rhizoctonia solani</name>
    <dbReference type="NCBI Taxonomy" id="456999"/>
    <lineage>
        <taxon>Eukaryota</taxon>
        <taxon>Fungi</taxon>
        <taxon>Dikarya</taxon>
        <taxon>Basidiomycota</taxon>
        <taxon>Agaricomycotina</taxon>
        <taxon>Agaricomycetes</taxon>
        <taxon>Cantharellales</taxon>
        <taxon>Ceratobasidiaceae</taxon>
        <taxon>Rhizoctonia</taxon>
    </lineage>
</organism>
<dbReference type="InterPro" id="IPR050587">
    <property type="entry name" value="GNT1/Glycosyltrans_8"/>
</dbReference>
<dbReference type="Proteomes" id="UP000614334">
    <property type="component" value="Unassembled WGS sequence"/>
</dbReference>
<dbReference type="InterPro" id="IPR002495">
    <property type="entry name" value="Glyco_trans_8"/>
</dbReference>
<dbReference type="Pfam" id="PF12697">
    <property type="entry name" value="Abhydrolase_6"/>
    <property type="match status" value="1"/>
</dbReference>
<dbReference type="SUPFAM" id="SSF53448">
    <property type="entry name" value="Nucleotide-diphospho-sugar transferases"/>
    <property type="match status" value="1"/>
</dbReference>
<evidence type="ECO:0000313" key="3">
    <source>
        <dbReference type="EMBL" id="KAF8751999.1"/>
    </source>
</evidence>
<accession>A0A8H7M4M0</accession>
<name>A0A8H7M4M0_9AGAM</name>
<feature type="compositionally biased region" description="Polar residues" evidence="1">
    <location>
        <begin position="279"/>
        <end position="300"/>
    </location>
</feature>
<dbReference type="Gene3D" id="3.90.550.10">
    <property type="entry name" value="Spore Coat Polysaccharide Biosynthesis Protein SpsA, Chain A"/>
    <property type="match status" value="1"/>
</dbReference>
<comment type="caution">
    <text evidence="3">The sequence shown here is derived from an EMBL/GenBank/DDBJ whole genome shotgun (WGS) entry which is preliminary data.</text>
</comment>
<dbReference type="InterPro" id="IPR029058">
    <property type="entry name" value="AB_hydrolase_fold"/>
</dbReference>
<dbReference type="GO" id="GO:0016757">
    <property type="term" value="F:glycosyltransferase activity"/>
    <property type="evidence" value="ECO:0007669"/>
    <property type="project" value="InterPro"/>
</dbReference>
<dbReference type="Pfam" id="PF01501">
    <property type="entry name" value="Glyco_transf_8"/>
    <property type="match status" value="1"/>
</dbReference>
<evidence type="ECO:0000313" key="4">
    <source>
        <dbReference type="Proteomes" id="UP000614334"/>
    </source>
</evidence>
<sequence length="723" mass="82388">MVTPAVPHEAREILRLRGIKIRPVEAMGPEPGKWVVNPHDSRFIDAWTKLRVFELYEYERVVLLDADMLVRKNMDELMHIELPGEDWIAGAHACACNPRQLKHYPVDWVPENCAHTPMRHPICLSSPPQITSESPRPYGLINSGLVVCTPTPRLAADIQTFLQTSPRIQEYAFADQDLIWDFFTGRWKPLPYIYNALKTSRFTHPSMWRDDEVKCVHYVLDKPWMEKPTWDTDAADAVRVTHSWWWEALERLERRLKGDDCLGLWDLVGPYLRATTASDHALSSTNEPRTPRNHYTPNSDSTRKQTKLDPPPLLSLITMRAELSYPVGRARRMSFRPQHLGRVRHRPQQSARYPAGLSKVERQAIADAKFEEISQLRSDIALGYKSFPVNDATMWMVANRYVPNRHRTNNSPGVTVMLSHATGFHKEIWETTLRYLLSTPQGQASIDEIWALDAVNHGDSALLNKENLGEIFEWSDHARDILNFLGNYLPDRIENNQLVRNLERVPDQTTQSRLKSGFPHRKIVGIGHSFGGCTLARAVLDSPSLFSSIILLDPVIYPSYALRGPGIDALTRGALIRREQWPDRESAQGGFLNSPFFQAWHPDVLADYAQYGTNQDEQGVRLKCSGYQEAVTFGENARLPCEVWEMLPTLDERIPLRWIMDSTSAHATGGPDLTRHTVWRRPSNSSNTQIKGAGHLIPQEAPEALAHEILDFIHAHHGMKSKL</sequence>
<dbReference type="PANTHER" id="PTHR11183">
    <property type="entry name" value="GLYCOGENIN SUBFAMILY MEMBER"/>
    <property type="match status" value="1"/>
</dbReference>
<dbReference type="Gene3D" id="3.40.50.1820">
    <property type="entry name" value="alpha/beta hydrolase"/>
    <property type="match status" value="1"/>
</dbReference>